<dbReference type="Pfam" id="PF13646">
    <property type="entry name" value="HEAT_2"/>
    <property type="match status" value="1"/>
</dbReference>
<gene>
    <name evidence="2" type="ORF">ASZ90_012058</name>
</gene>
<dbReference type="SMART" id="SM00567">
    <property type="entry name" value="EZ_HEAT"/>
    <property type="match status" value="2"/>
</dbReference>
<sequence>MLLQRSNEIDIVKTDQEGAPLRRSTMECPDRERQDLVRPALKRLVPKRPVLEGFILERSALERMALDRSLDHRIRYRAVRALGQLKDPLSEEVLIRALDDDYPIVRHMAVSALAGMGTDSAASKLEEMLGSKSNCLKSMAARALIEIAGVPDSRLENLELLFKLLSSGDERVERAILQIGDEAIPFLLSRLDLGSTIVRQHAALVLALRIRRAIDHLPPGWDPFPWLASHDIAPQSISDLYRFDIIREGALAYQVVNTGFDGISSALCQGSEIHFARRRSAEIDREIEYHGYNLTEFFDKAGIIDINLNDIIRQYKAGQPHRMGRTLIAPINRGFLALKMCVNPGDESRLLHEICMQEYLKKLPGLQGLSVESTLPCPLKGIYRIREIPRHLREGIYAAEPHAIGYIAGREYFAYVNEPQHSIQVMRRSLLVCARDLARLTGMGLIHASLMPLYHRRGDGSEEDDGYCWQRKVAGRLEKWLESCLYPNLRLSGLADYEHLEVHQDIQPQRLQSHIGRHLFSLSLLLASYLKNSGQLEENTLKSILEECFIQYYSTLARDPPGLDEAVDWDLLAGQMVEEMGSNKYSDGDSDSQHLGRPRGPFPIPALIRAIHIISAFLVIQMQAGSHSLICHRGIDRSPPPSQSRSTSGSTPSTLADRGSGPQTPQTSPAAPWSPGPHGAQSGRHPALLPLGQRR</sequence>
<feature type="compositionally biased region" description="Low complexity" evidence="1">
    <location>
        <begin position="643"/>
        <end position="654"/>
    </location>
</feature>
<protein>
    <recommendedName>
        <fullName evidence="3">HEAT repeat domain-containing protein</fullName>
    </recommendedName>
</protein>
<dbReference type="EMBL" id="LNQE01001393">
    <property type="protein sequence ID" value="KUG18233.1"/>
    <property type="molecule type" value="Genomic_DNA"/>
</dbReference>
<dbReference type="SUPFAM" id="SSF48371">
    <property type="entry name" value="ARM repeat"/>
    <property type="match status" value="1"/>
</dbReference>
<evidence type="ECO:0000313" key="2">
    <source>
        <dbReference type="EMBL" id="KUG18233.1"/>
    </source>
</evidence>
<dbReference type="InterPro" id="IPR004155">
    <property type="entry name" value="PBS_lyase_HEAT"/>
</dbReference>
<dbReference type="Gene3D" id="1.25.10.10">
    <property type="entry name" value="Leucine-rich Repeat Variant"/>
    <property type="match status" value="1"/>
</dbReference>
<feature type="region of interest" description="Disordered" evidence="1">
    <location>
        <begin position="631"/>
        <end position="695"/>
    </location>
</feature>
<comment type="caution">
    <text evidence="2">The sequence shown here is derived from an EMBL/GenBank/DDBJ whole genome shotgun (WGS) entry which is preliminary data.</text>
</comment>
<name>A0A0W8FBH6_9ZZZZ</name>
<dbReference type="AlphaFoldDB" id="A0A0W8FBH6"/>
<dbReference type="InterPro" id="IPR011989">
    <property type="entry name" value="ARM-like"/>
</dbReference>
<reference evidence="2" key="1">
    <citation type="journal article" date="2015" name="Proc. Natl. Acad. Sci. U.S.A.">
        <title>Networks of energetic and metabolic interactions define dynamics in microbial communities.</title>
        <authorList>
            <person name="Embree M."/>
            <person name="Liu J.K."/>
            <person name="Al-Bassam M.M."/>
            <person name="Zengler K."/>
        </authorList>
    </citation>
    <scope>NUCLEOTIDE SEQUENCE</scope>
</reference>
<accession>A0A0W8FBH6</accession>
<proteinExistence type="predicted"/>
<evidence type="ECO:0000256" key="1">
    <source>
        <dbReference type="SAM" id="MobiDB-lite"/>
    </source>
</evidence>
<organism evidence="2">
    <name type="scientific">hydrocarbon metagenome</name>
    <dbReference type="NCBI Taxonomy" id="938273"/>
    <lineage>
        <taxon>unclassified sequences</taxon>
        <taxon>metagenomes</taxon>
        <taxon>ecological metagenomes</taxon>
    </lineage>
</organism>
<evidence type="ECO:0008006" key="3">
    <source>
        <dbReference type="Google" id="ProtNLM"/>
    </source>
</evidence>
<dbReference type="InterPro" id="IPR016024">
    <property type="entry name" value="ARM-type_fold"/>
</dbReference>